<dbReference type="InterPro" id="IPR036259">
    <property type="entry name" value="MFS_trans_sf"/>
</dbReference>
<feature type="transmembrane region" description="Helical" evidence="7">
    <location>
        <begin position="108"/>
        <end position="128"/>
    </location>
</feature>
<feature type="domain" description="Major facilitator superfamily (MFS) profile" evidence="8">
    <location>
        <begin position="9"/>
        <end position="147"/>
    </location>
</feature>
<dbReference type="Gene3D" id="1.20.1720.10">
    <property type="entry name" value="Multidrug resistance protein D"/>
    <property type="match status" value="1"/>
</dbReference>
<sequence>MKNISRTWILALTALASFMVALDALVVATALSTIRRDLGATVEQLEWTVNSYTLSFAVLLLTGAALGDRFGRRRMFVAGLLVFIGASALCALASSMEWLIAARALQGAGAALVMPLAVTQLSIAFPAAERGRALGIFSGISGLAVLA</sequence>
<evidence type="ECO:0000256" key="2">
    <source>
        <dbReference type="ARBA" id="ARBA00022448"/>
    </source>
</evidence>
<organism evidence="9 10">
    <name type="scientific">Kouleothrix aurantiaca</name>
    <dbReference type="NCBI Taxonomy" id="186479"/>
    <lineage>
        <taxon>Bacteria</taxon>
        <taxon>Bacillati</taxon>
        <taxon>Chloroflexota</taxon>
        <taxon>Chloroflexia</taxon>
        <taxon>Chloroflexales</taxon>
        <taxon>Roseiflexineae</taxon>
        <taxon>Roseiflexaceae</taxon>
        <taxon>Kouleothrix</taxon>
    </lineage>
</organism>
<dbReference type="EMBL" id="LJCR01001276">
    <property type="protein sequence ID" value="KPV50658.1"/>
    <property type="molecule type" value="Genomic_DNA"/>
</dbReference>
<comment type="subcellular location">
    <subcellularLocation>
        <location evidence="1">Cell membrane</location>
        <topology evidence="1">Multi-pass membrane protein</topology>
    </subcellularLocation>
</comment>
<reference evidence="9 10" key="1">
    <citation type="submission" date="2015-09" db="EMBL/GenBank/DDBJ databases">
        <title>Draft genome sequence of Kouleothrix aurantiaca JCM 19913.</title>
        <authorList>
            <person name="Hemp J."/>
        </authorList>
    </citation>
    <scope>NUCLEOTIDE SEQUENCE [LARGE SCALE GENOMIC DNA]</scope>
    <source>
        <strain evidence="9 10">COM-B</strain>
    </source>
</reference>
<accession>A0A0P9CYK7</accession>
<evidence type="ECO:0000256" key="5">
    <source>
        <dbReference type="ARBA" id="ARBA00022989"/>
    </source>
</evidence>
<evidence type="ECO:0000259" key="8">
    <source>
        <dbReference type="PROSITE" id="PS50850"/>
    </source>
</evidence>
<dbReference type="Pfam" id="PF07690">
    <property type="entry name" value="MFS_1"/>
    <property type="match status" value="1"/>
</dbReference>
<dbReference type="PANTHER" id="PTHR42718">
    <property type="entry name" value="MAJOR FACILITATOR SUPERFAMILY MULTIDRUG TRANSPORTER MFSC"/>
    <property type="match status" value="1"/>
</dbReference>
<evidence type="ECO:0000313" key="9">
    <source>
        <dbReference type="EMBL" id="KPV50658.1"/>
    </source>
</evidence>
<feature type="transmembrane region" description="Helical" evidence="7">
    <location>
        <begin position="52"/>
        <end position="68"/>
    </location>
</feature>
<evidence type="ECO:0000256" key="4">
    <source>
        <dbReference type="ARBA" id="ARBA00022692"/>
    </source>
</evidence>
<dbReference type="InterPro" id="IPR020846">
    <property type="entry name" value="MFS_dom"/>
</dbReference>
<dbReference type="PROSITE" id="PS50850">
    <property type="entry name" value="MFS"/>
    <property type="match status" value="1"/>
</dbReference>
<feature type="transmembrane region" description="Helical" evidence="7">
    <location>
        <begin position="75"/>
        <end position="96"/>
    </location>
</feature>
<keyword evidence="10" id="KW-1185">Reference proteome</keyword>
<evidence type="ECO:0000256" key="7">
    <source>
        <dbReference type="SAM" id="Phobius"/>
    </source>
</evidence>
<keyword evidence="2" id="KW-0813">Transport</keyword>
<evidence type="ECO:0000256" key="1">
    <source>
        <dbReference type="ARBA" id="ARBA00004651"/>
    </source>
</evidence>
<dbReference type="Proteomes" id="UP000050509">
    <property type="component" value="Unassembled WGS sequence"/>
</dbReference>
<keyword evidence="3" id="KW-1003">Cell membrane</keyword>
<evidence type="ECO:0000256" key="6">
    <source>
        <dbReference type="ARBA" id="ARBA00023136"/>
    </source>
</evidence>
<dbReference type="GO" id="GO:0005886">
    <property type="term" value="C:plasma membrane"/>
    <property type="evidence" value="ECO:0007669"/>
    <property type="project" value="UniProtKB-SubCell"/>
</dbReference>
<keyword evidence="4 7" id="KW-0812">Transmembrane</keyword>
<feature type="non-terminal residue" evidence="9">
    <location>
        <position position="147"/>
    </location>
</feature>
<dbReference type="InterPro" id="IPR011701">
    <property type="entry name" value="MFS"/>
</dbReference>
<keyword evidence="6 7" id="KW-0472">Membrane</keyword>
<dbReference type="AlphaFoldDB" id="A0A0P9CYK7"/>
<dbReference type="PANTHER" id="PTHR42718:SF46">
    <property type="entry name" value="BLR6921 PROTEIN"/>
    <property type="match status" value="1"/>
</dbReference>
<gene>
    <name evidence="9" type="ORF">SE17_25625</name>
</gene>
<protein>
    <submittedName>
        <fullName evidence="9">MFS transporter</fullName>
    </submittedName>
</protein>
<dbReference type="SUPFAM" id="SSF103473">
    <property type="entry name" value="MFS general substrate transporter"/>
    <property type="match status" value="1"/>
</dbReference>
<evidence type="ECO:0000256" key="3">
    <source>
        <dbReference type="ARBA" id="ARBA00022475"/>
    </source>
</evidence>
<dbReference type="PATRIC" id="fig|186479.3.peg.1208"/>
<dbReference type="GO" id="GO:0022857">
    <property type="term" value="F:transmembrane transporter activity"/>
    <property type="evidence" value="ECO:0007669"/>
    <property type="project" value="InterPro"/>
</dbReference>
<name>A0A0P9CYK7_9CHLR</name>
<evidence type="ECO:0000313" key="10">
    <source>
        <dbReference type="Proteomes" id="UP000050509"/>
    </source>
</evidence>
<comment type="caution">
    <text evidence="9">The sequence shown here is derived from an EMBL/GenBank/DDBJ whole genome shotgun (WGS) entry which is preliminary data.</text>
</comment>
<keyword evidence="5 7" id="KW-1133">Transmembrane helix</keyword>
<proteinExistence type="predicted"/>